<comment type="similarity">
    <text evidence="2">Belongs to the bacterial solute-binding protein 1 family.</text>
</comment>
<dbReference type="Gene3D" id="3.40.190.10">
    <property type="entry name" value="Periplasmic binding protein-like II"/>
    <property type="match status" value="2"/>
</dbReference>
<gene>
    <name evidence="5" type="ORF">FXV77_01765</name>
</gene>
<organism evidence="5 6">
    <name type="scientific">Sphingobacterium phlebotomi</name>
    <dbReference type="NCBI Taxonomy" id="2605433"/>
    <lineage>
        <taxon>Bacteria</taxon>
        <taxon>Pseudomonadati</taxon>
        <taxon>Bacteroidota</taxon>
        <taxon>Sphingobacteriia</taxon>
        <taxon>Sphingobacteriales</taxon>
        <taxon>Sphingobacteriaceae</taxon>
        <taxon>Sphingobacterium</taxon>
    </lineage>
</organism>
<dbReference type="Pfam" id="PF01547">
    <property type="entry name" value="SBP_bac_1"/>
    <property type="match status" value="1"/>
</dbReference>
<dbReference type="AlphaFoldDB" id="A0A5D4HEL3"/>
<dbReference type="GO" id="GO:0042597">
    <property type="term" value="C:periplasmic space"/>
    <property type="evidence" value="ECO:0007669"/>
    <property type="project" value="UniProtKB-SubCell"/>
</dbReference>
<comment type="subcellular location">
    <subcellularLocation>
        <location evidence="1">Periplasm</location>
    </subcellularLocation>
</comment>
<evidence type="ECO:0000313" key="5">
    <source>
        <dbReference type="EMBL" id="TYR38035.1"/>
    </source>
</evidence>
<dbReference type="PANTHER" id="PTHR43649:SF34">
    <property type="entry name" value="ABC TRANSPORTER PERIPLASMIC-BINDING PROTEIN YCJN-RELATED"/>
    <property type="match status" value="1"/>
</dbReference>
<evidence type="ECO:0000256" key="1">
    <source>
        <dbReference type="ARBA" id="ARBA00004418"/>
    </source>
</evidence>
<accession>A0A5D4HEL3</accession>
<evidence type="ECO:0000256" key="4">
    <source>
        <dbReference type="ARBA" id="ARBA00022729"/>
    </source>
</evidence>
<dbReference type="Proteomes" id="UP000322362">
    <property type="component" value="Unassembled WGS sequence"/>
</dbReference>
<keyword evidence="4" id="KW-0732">Signal</keyword>
<evidence type="ECO:0000256" key="3">
    <source>
        <dbReference type="ARBA" id="ARBA00022448"/>
    </source>
</evidence>
<evidence type="ECO:0000313" key="6">
    <source>
        <dbReference type="Proteomes" id="UP000322362"/>
    </source>
</evidence>
<dbReference type="EMBL" id="VTAV01000001">
    <property type="protein sequence ID" value="TYR38035.1"/>
    <property type="molecule type" value="Genomic_DNA"/>
</dbReference>
<dbReference type="RefSeq" id="WP_148917500.1">
    <property type="nucleotide sequence ID" value="NZ_VTAV01000001.1"/>
</dbReference>
<dbReference type="InterPro" id="IPR050490">
    <property type="entry name" value="Bact_solute-bd_prot1"/>
</dbReference>
<comment type="caution">
    <text evidence="5">The sequence shown here is derived from an EMBL/GenBank/DDBJ whole genome shotgun (WGS) entry which is preliminary data.</text>
</comment>
<dbReference type="SUPFAM" id="SSF53850">
    <property type="entry name" value="Periplasmic binding protein-like II"/>
    <property type="match status" value="1"/>
</dbReference>
<protein>
    <submittedName>
        <fullName evidence="5">Extracellular solute-binding protein</fullName>
    </submittedName>
</protein>
<name>A0A5D4HEL3_9SPHI</name>
<proteinExistence type="inferred from homology"/>
<dbReference type="PANTHER" id="PTHR43649">
    <property type="entry name" value="ARABINOSE-BINDING PROTEIN-RELATED"/>
    <property type="match status" value="1"/>
</dbReference>
<reference evidence="5 6" key="1">
    <citation type="submission" date="2019-08" db="EMBL/GenBank/DDBJ databases">
        <title>Phlebobacter frassis gen. nov. sp. nov., a new member of family Sphingobacteriaceae isolated from sand fly rearing media.</title>
        <authorList>
            <person name="Kakumanu M.L."/>
            <person name="Marayati B.F."/>
            <person name="Wada-Katsumata A."/>
            <person name="Wasserberg G."/>
            <person name="Schal C."/>
            <person name="Apperson C.S."/>
            <person name="Ponnusamy L."/>
        </authorList>
    </citation>
    <scope>NUCLEOTIDE SEQUENCE [LARGE SCALE GENOMIC DNA]</scope>
    <source>
        <strain evidence="5 6">SSI9</strain>
    </source>
</reference>
<keyword evidence="6" id="KW-1185">Reference proteome</keyword>
<keyword evidence="3" id="KW-0813">Transport</keyword>
<sequence>MDKLRFAVRKFDPFESALEKCWEAYQNQYPSDVQMEFVPLDLEQLTDTFFETDSLHNGDWDIVHINTDWITRAYDTQGLLALNDFLQANPPEDYDNAWSDSLTSLQNFDGRIYGLPFHDGPECLVVRKDLFEQEEEQIRFRERYGKALEFPKTWDDFLTVAEFFTRPEENLYGTVFAGYPDGHNAVFDFCIQLWSRGGELSHGDKAVNLDQPIAVEALDFYRALFRNQSSLHPKSVTYESVQAGQAFARGEVAMMVNWFGFASWAQIDGASAVKGKVDVAPIPTAIKGMPPSLNVYWLYAIAQGSRHQALAYDFIRFAVSKANDKSLTMEGGVGCRYSTWHDVEINQSIPFYNKLAQLHQTARTLPRLSHWTEIAHIIDDTVTAAIQSEESSLSLLTEAQQKINTWI</sequence>
<evidence type="ECO:0000256" key="2">
    <source>
        <dbReference type="ARBA" id="ARBA00008520"/>
    </source>
</evidence>
<dbReference type="InterPro" id="IPR006059">
    <property type="entry name" value="SBP"/>
</dbReference>